<keyword evidence="6" id="KW-1185">Reference proteome</keyword>
<evidence type="ECO:0000313" key="6">
    <source>
        <dbReference type="Proteomes" id="UP000642910"/>
    </source>
</evidence>
<evidence type="ECO:0000259" key="4">
    <source>
        <dbReference type="SMART" id="SM00862"/>
    </source>
</evidence>
<proteinExistence type="predicted"/>
<feature type="domain" description="OmpR/PhoB-type" evidence="4">
    <location>
        <begin position="150"/>
        <end position="221"/>
    </location>
</feature>
<dbReference type="SUPFAM" id="SSF46894">
    <property type="entry name" value="C-terminal effector domain of the bipartite response regulators"/>
    <property type="match status" value="1"/>
</dbReference>
<dbReference type="InterPro" id="IPR036388">
    <property type="entry name" value="WH-like_DNA-bd_sf"/>
</dbReference>
<dbReference type="SUPFAM" id="SSF52172">
    <property type="entry name" value="CheY-like"/>
    <property type="match status" value="1"/>
</dbReference>
<accession>A0ABS0F5S8</accession>
<dbReference type="Proteomes" id="UP000642910">
    <property type="component" value="Unassembled WGS sequence"/>
</dbReference>
<comment type="caution">
    <text evidence="5">The sequence shown here is derived from an EMBL/GenBank/DDBJ whole genome shotgun (WGS) entry which is preliminary data.</text>
</comment>
<dbReference type="InterPro" id="IPR001867">
    <property type="entry name" value="OmpR/PhoB-type_DNA-bd"/>
</dbReference>
<name>A0ABS0F5S8_9BACL</name>
<dbReference type="Pfam" id="PF00486">
    <property type="entry name" value="Trans_reg_C"/>
    <property type="match status" value="1"/>
</dbReference>
<dbReference type="InterPro" id="IPR016032">
    <property type="entry name" value="Sig_transdc_resp-reg_C-effctor"/>
</dbReference>
<keyword evidence="3" id="KW-0804">Transcription</keyword>
<evidence type="ECO:0000256" key="2">
    <source>
        <dbReference type="ARBA" id="ARBA00023125"/>
    </source>
</evidence>
<organism evidence="5 6">
    <name type="scientific">Alicyclobacillus mali</name>
    <name type="common">ex Roth et al. 2021</name>
    <dbReference type="NCBI Taxonomy" id="1123961"/>
    <lineage>
        <taxon>Bacteria</taxon>
        <taxon>Bacillati</taxon>
        <taxon>Bacillota</taxon>
        <taxon>Bacilli</taxon>
        <taxon>Bacillales</taxon>
        <taxon>Alicyclobacillaceae</taxon>
        <taxon>Alicyclobacillus</taxon>
    </lineage>
</organism>
<dbReference type="SMART" id="SM00862">
    <property type="entry name" value="Trans_reg_C"/>
    <property type="match status" value="1"/>
</dbReference>
<evidence type="ECO:0000313" key="5">
    <source>
        <dbReference type="EMBL" id="MBF8378644.1"/>
    </source>
</evidence>
<reference evidence="5 6" key="1">
    <citation type="submission" date="2020-11" db="EMBL/GenBank/DDBJ databases">
        <title>Genomic insight of Alicyclobacillus mali FL 18 reveals a new arsenic-resistant strain, with potential in environmental biotechnology.</title>
        <authorList>
            <person name="Fiorentino G."/>
            <person name="Gallo G."/>
            <person name="Aulitto M."/>
        </authorList>
    </citation>
    <scope>NUCLEOTIDE SEQUENCE [LARGE SCALE GENOMIC DNA]</scope>
    <source>
        <strain evidence="5 6">FL 18</strain>
    </source>
</reference>
<evidence type="ECO:0000256" key="1">
    <source>
        <dbReference type="ARBA" id="ARBA00023015"/>
    </source>
</evidence>
<dbReference type="RefSeq" id="WP_195868071.1">
    <property type="nucleotide sequence ID" value="NZ_JADPKZ010000046.1"/>
</dbReference>
<protein>
    <submittedName>
        <fullName evidence="5">Response regulator transcription factor</fullName>
    </submittedName>
</protein>
<dbReference type="EMBL" id="JADPKZ010000046">
    <property type="protein sequence ID" value="MBF8378644.1"/>
    <property type="molecule type" value="Genomic_DNA"/>
</dbReference>
<evidence type="ECO:0000256" key="3">
    <source>
        <dbReference type="ARBA" id="ARBA00023163"/>
    </source>
</evidence>
<sequence length="227" mass="25331">MRIILCTDELCLARMLSVVLEGCDLRTCRTTERVIALAAACSEDVFIDGALKLNDGFWEMLESSPRHRLHYVLVRSALTERDWQRARDLGLSGFLTDPLSAIRTFIGGDAQTFLRRFSVPDGQPALPLASVNLGLGVHYKQGERCLLIDHRLVPLSEMEAKLLDLLISREDEIVTRSEIAETLWQGHVNPKGIAKLVSRLRCKLGPAGVLVQGLRQGGYVYRRPPAQ</sequence>
<gene>
    <name evidence="5" type="ORF">IW967_12340</name>
</gene>
<keyword evidence="2" id="KW-0238">DNA-binding</keyword>
<dbReference type="InterPro" id="IPR011006">
    <property type="entry name" value="CheY-like_superfamily"/>
</dbReference>
<keyword evidence="1" id="KW-0805">Transcription regulation</keyword>
<dbReference type="Gene3D" id="1.10.10.10">
    <property type="entry name" value="Winged helix-like DNA-binding domain superfamily/Winged helix DNA-binding domain"/>
    <property type="match status" value="1"/>
</dbReference>